<dbReference type="AlphaFoldDB" id="A0A835GQG8"/>
<accession>A0A835GQG8</accession>
<protein>
    <recommendedName>
        <fullName evidence="5">Zinc finger PHD-type domain-containing protein</fullName>
    </recommendedName>
</protein>
<reference evidence="6" key="1">
    <citation type="submission" date="2020-08" db="EMBL/GenBank/DDBJ databases">
        <title>Spodoptera exigua strain:BAW_Kor-Di-RS1 Genome sequencing and assembly.</title>
        <authorList>
            <person name="Kim J."/>
            <person name="Nam H.Y."/>
            <person name="Kwon M."/>
            <person name="Choi J.H."/>
            <person name="Cho S.R."/>
            <person name="Kim G.-H."/>
        </authorList>
    </citation>
    <scope>NUCLEOTIDE SEQUENCE</scope>
    <source>
        <strain evidence="6">BAW_Kor-Di-RS1</strain>
        <tissue evidence="6">Whole-body</tissue>
    </source>
</reference>
<evidence type="ECO:0000313" key="7">
    <source>
        <dbReference type="Proteomes" id="UP000648187"/>
    </source>
</evidence>
<keyword evidence="4" id="KW-0812">Transmembrane</keyword>
<keyword evidence="4" id="KW-0472">Membrane</keyword>
<keyword evidence="1" id="KW-0479">Metal-binding</keyword>
<dbReference type="Proteomes" id="UP000648187">
    <property type="component" value="Unassembled WGS sequence"/>
</dbReference>
<sequence length="343" mass="38899">MIKCALCNCDSSVGVQCSICGNQLDFNCAGITESGWKRLGADRRAAWKCSSCRPTSPAPTSGKDLISLESILREIQEIKLKLTELPTLIETIKVIKDEILELKASCDFSNAQVEEVAGKLCTVETKILDVEQKQTILESAVSELQTQVFNSEQRSRLNNIEIRGVPQKKDENLFQIIEKISMTVGYNFPKTQINYISRIPTYNSKEKSIIEERRRTGRYMAILVGISLFILALYHAWVRRIPIVASLVVPALIMFVYVAWILYTASREKHRAVHAQVEMTDLHKDEDTDADEDYENKCLICNDYGRDNELWYRCVLCGVWAHSECSDYDSPEGFICDSCLNKA</sequence>
<name>A0A835GQG8_SPOEX</name>
<evidence type="ECO:0000256" key="4">
    <source>
        <dbReference type="SAM" id="Phobius"/>
    </source>
</evidence>
<dbReference type="SUPFAM" id="SSF57903">
    <property type="entry name" value="FYVE/PHD zinc finger"/>
    <property type="match status" value="2"/>
</dbReference>
<dbReference type="Gene3D" id="3.30.40.10">
    <property type="entry name" value="Zinc/RING finger domain, C3HC4 (zinc finger)"/>
    <property type="match status" value="1"/>
</dbReference>
<dbReference type="InterPro" id="IPR013083">
    <property type="entry name" value="Znf_RING/FYVE/PHD"/>
</dbReference>
<feature type="domain" description="Zinc finger PHD-type" evidence="5">
    <location>
        <begin position="297"/>
        <end position="340"/>
    </location>
</feature>
<evidence type="ECO:0000256" key="1">
    <source>
        <dbReference type="ARBA" id="ARBA00022723"/>
    </source>
</evidence>
<keyword evidence="3" id="KW-0862">Zinc</keyword>
<feature type="transmembrane region" description="Helical" evidence="4">
    <location>
        <begin position="243"/>
        <end position="263"/>
    </location>
</feature>
<comment type="caution">
    <text evidence="6">The sequence shown here is derived from an EMBL/GenBank/DDBJ whole genome shotgun (WGS) entry which is preliminary data.</text>
</comment>
<feature type="domain" description="Zinc finger PHD-type" evidence="5">
    <location>
        <begin position="3"/>
        <end position="53"/>
    </location>
</feature>
<dbReference type="CDD" id="cd15517">
    <property type="entry name" value="PHD_TCF19_like"/>
    <property type="match status" value="1"/>
</dbReference>
<dbReference type="SMART" id="SM00249">
    <property type="entry name" value="PHD"/>
    <property type="match status" value="2"/>
</dbReference>
<organism evidence="6 7">
    <name type="scientific">Spodoptera exigua</name>
    <name type="common">Beet armyworm</name>
    <name type="synonym">Noctua fulgens</name>
    <dbReference type="NCBI Taxonomy" id="7107"/>
    <lineage>
        <taxon>Eukaryota</taxon>
        <taxon>Metazoa</taxon>
        <taxon>Ecdysozoa</taxon>
        <taxon>Arthropoda</taxon>
        <taxon>Hexapoda</taxon>
        <taxon>Insecta</taxon>
        <taxon>Pterygota</taxon>
        <taxon>Neoptera</taxon>
        <taxon>Endopterygota</taxon>
        <taxon>Lepidoptera</taxon>
        <taxon>Glossata</taxon>
        <taxon>Ditrysia</taxon>
        <taxon>Noctuoidea</taxon>
        <taxon>Noctuidae</taxon>
        <taxon>Amphipyrinae</taxon>
        <taxon>Spodoptera</taxon>
    </lineage>
</organism>
<keyword evidence="2" id="KW-0863">Zinc-finger</keyword>
<proteinExistence type="predicted"/>
<keyword evidence="4" id="KW-1133">Transmembrane helix</keyword>
<dbReference type="InterPro" id="IPR001965">
    <property type="entry name" value="Znf_PHD"/>
</dbReference>
<evidence type="ECO:0000259" key="5">
    <source>
        <dbReference type="SMART" id="SM00249"/>
    </source>
</evidence>
<dbReference type="InterPro" id="IPR011011">
    <property type="entry name" value="Znf_FYVE_PHD"/>
</dbReference>
<keyword evidence="7" id="KW-1185">Reference proteome</keyword>
<dbReference type="EMBL" id="JACKWZ010000021">
    <property type="protein sequence ID" value="KAF9421856.1"/>
    <property type="molecule type" value="Genomic_DNA"/>
</dbReference>
<evidence type="ECO:0000256" key="3">
    <source>
        <dbReference type="ARBA" id="ARBA00022833"/>
    </source>
</evidence>
<evidence type="ECO:0000256" key="2">
    <source>
        <dbReference type="ARBA" id="ARBA00022771"/>
    </source>
</evidence>
<gene>
    <name evidence="6" type="ORF">HW555_002296</name>
</gene>
<evidence type="ECO:0000313" key="6">
    <source>
        <dbReference type="EMBL" id="KAF9421856.1"/>
    </source>
</evidence>
<feature type="transmembrane region" description="Helical" evidence="4">
    <location>
        <begin position="219"/>
        <end position="237"/>
    </location>
</feature>
<dbReference type="GO" id="GO:0008270">
    <property type="term" value="F:zinc ion binding"/>
    <property type="evidence" value="ECO:0007669"/>
    <property type="project" value="UniProtKB-KW"/>
</dbReference>